<feature type="compositionally biased region" description="Polar residues" evidence="1">
    <location>
        <begin position="288"/>
        <end position="297"/>
    </location>
</feature>
<reference evidence="2 3" key="1">
    <citation type="journal article" date="2014" name="Proc. Natl. Acad. Sci. U.S.A.">
        <title>Trajectory and genomic determinants of fungal-pathogen speciation and host adaptation.</title>
        <authorList>
            <person name="Hu X."/>
            <person name="Xiao G."/>
            <person name="Zheng P."/>
            <person name="Shang Y."/>
            <person name="Su Y."/>
            <person name="Zhang X."/>
            <person name="Liu X."/>
            <person name="Zhan S."/>
            <person name="St Leger R.J."/>
            <person name="Wang C."/>
        </authorList>
    </citation>
    <scope>NUCLEOTIDE SEQUENCE [LARGE SCALE GENOMIC DNA]</scope>
    <source>
        <strain evidence="2 3">ARSEF 1941</strain>
    </source>
</reference>
<evidence type="ECO:0000313" key="3">
    <source>
        <dbReference type="Proteomes" id="UP000030816"/>
    </source>
</evidence>
<accession>A0A0B2WK41</accession>
<feature type="compositionally biased region" description="Polar residues" evidence="1">
    <location>
        <begin position="689"/>
        <end position="702"/>
    </location>
</feature>
<sequence length="977" mass="108494">MDVLKPRFKTASNGSLHSTYTSYGSHFPPSTGVPRGQFPHRRRALRNASHNSILPPSPGPLTSMLKTTTETGDISIFSIQPPVTPAAYHQYPRARPDILDGAPPAKYTPKKGENFYYADDHRHFRSYRDTASEIISLYGYDSQPFYMTPGSPMFDDISHRSYSITTNSSRQLPSQKSSGTLQSQSSRSGLQRPRSPFPYPTRLKRPGVRPASPAVAENGCIDYNRMIELDRVSQRTVHGSYKSTCNNWVRRPPPLSLRSDFNRSTASLPSRASPGPYYPGHMPHRSRTPGSSQSGTSRHGRFERHARMPVDRCGRSPSLTSIVDMYRRPSTAKVSRQPPQMAGSFYYDYSEDFDRPAEFHHEIRGQISMELLAVQHDDGQNYDELAVESKPDGPVPQDAATDNPIPHPCPGLECCAENEGQLEPGQKVEEVTRSSEADDTELSNLIAARSLSQSAPADPEPAKSAKGQLPGDENNMSVNRARVSKSDTCQSPRAEGDWPKSDCHASTIGAQQGSDKARSSLDPTLPDFASIFSSFDLLGRSPCFRAADISARKLSGDSDADSVASSNHDLDNLRHRRNVAAVRISTTDLNDKTRHVGDGSVHEQELDILSPEPISPARELKVKNSIPQLMKALPPLPPGVPSGRSHNKHSFRRWDDQLFDQRSGDCPRPHGIVQENDEVHLADMMPSGLKQQPQSVKNSSPSKFKVRIKPSCSPIIGSGDANRADTKGDVHEWPHPSTSQAKPRLKLKLSRSQIGQGRPTTGEPCNRVNRLKQCNSLADLALYSNVGTKIGQRSANEEKARVNTQSEGCVHSIFEAQHGQNSTGDKSPQPSDPFSIPYPPSPEDKLSKKRSLSSSNKDTLVQRPSFSSDRKPVQENGLRKKMSMFRMRIAESLTARPYRKCKKIRDLEQSDSHISINMTLKGSEKNLKNIDKDTPRSSSNNRSDWVTDRVKRWAMDARRALRSYVRRTLDGSSRWSE</sequence>
<feature type="region of interest" description="Disordered" evidence="1">
    <location>
        <begin position="688"/>
        <end position="746"/>
    </location>
</feature>
<dbReference type="STRING" id="1081103.A0A0B2WK41"/>
<dbReference type="EMBL" id="AZHE01000015">
    <property type="protein sequence ID" value="KHN96426.1"/>
    <property type="molecule type" value="Genomic_DNA"/>
</dbReference>
<feature type="compositionally biased region" description="Polar residues" evidence="1">
    <location>
        <begin position="164"/>
        <end position="173"/>
    </location>
</feature>
<feature type="region of interest" description="Disordered" evidence="1">
    <location>
        <begin position="450"/>
        <end position="521"/>
    </location>
</feature>
<dbReference type="OrthoDB" id="4156126at2759"/>
<feature type="region of interest" description="Disordered" evidence="1">
    <location>
        <begin position="818"/>
        <end position="882"/>
    </location>
</feature>
<dbReference type="HOGENOM" id="CLU_010749_0_0_1"/>
<feature type="compositionally biased region" description="Basic and acidic residues" evidence="1">
    <location>
        <begin position="303"/>
        <end position="314"/>
    </location>
</feature>
<feature type="region of interest" description="Disordered" evidence="1">
    <location>
        <begin position="252"/>
        <end position="317"/>
    </location>
</feature>
<feature type="compositionally biased region" description="Polar residues" evidence="1">
    <location>
        <begin position="858"/>
        <end position="867"/>
    </location>
</feature>
<feature type="region of interest" description="Disordered" evidence="1">
    <location>
        <begin position="164"/>
        <end position="215"/>
    </location>
</feature>
<evidence type="ECO:0000256" key="1">
    <source>
        <dbReference type="SAM" id="MobiDB-lite"/>
    </source>
</evidence>
<comment type="caution">
    <text evidence="2">The sequence shown here is derived from an EMBL/GenBank/DDBJ whole genome shotgun (WGS) entry which is preliminary data.</text>
</comment>
<feature type="region of interest" description="Disordered" evidence="1">
    <location>
        <begin position="925"/>
        <end position="944"/>
    </location>
</feature>
<feature type="compositionally biased region" description="Basic and acidic residues" evidence="1">
    <location>
        <begin position="925"/>
        <end position="935"/>
    </location>
</feature>
<dbReference type="RefSeq" id="XP_040677492.1">
    <property type="nucleotide sequence ID" value="XM_040824513.1"/>
</dbReference>
<feature type="region of interest" description="Disordered" evidence="1">
    <location>
        <begin position="384"/>
        <end position="417"/>
    </location>
</feature>
<feature type="compositionally biased region" description="Basic and acidic residues" evidence="1">
    <location>
        <begin position="494"/>
        <end position="503"/>
    </location>
</feature>
<organism evidence="2 3">
    <name type="scientific">Metarhizium album (strain ARSEF 1941)</name>
    <dbReference type="NCBI Taxonomy" id="1081103"/>
    <lineage>
        <taxon>Eukaryota</taxon>
        <taxon>Fungi</taxon>
        <taxon>Dikarya</taxon>
        <taxon>Ascomycota</taxon>
        <taxon>Pezizomycotina</taxon>
        <taxon>Sordariomycetes</taxon>
        <taxon>Hypocreomycetidae</taxon>
        <taxon>Hypocreales</taxon>
        <taxon>Clavicipitaceae</taxon>
        <taxon>Metarhizium</taxon>
    </lineage>
</organism>
<gene>
    <name evidence="2" type="ORF">MAM_05715</name>
</gene>
<feature type="compositionally biased region" description="Polar residues" evidence="1">
    <location>
        <begin position="818"/>
        <end position="829"/>
    </location>
</feature>
<dbReference type="Proteomes" id="UP000030816">
    <property type="component" value="Unassembled WGS sequence"/>
</dbReference>
<dbReference type="AlphaFoldDB" id="A0A0B2WK41"/>
<keyword evidence="3" id="KW-1185">Reference proteome</keyword>
<feature type="compositionally biased region" description="Basic and acidic residues" evidence="1">
    <location>
        <begin position="722"/>
        <end position="734"/>
    </location>
</feature>
<name>A0A0B2WK41_METAS</name>
<evidence type="ECO:0000313" key="2">
    <source>
        <dbReference type="EMBL" id="KHN96426.1"/>
    </source>
</evidence>
<feature type="compositionally biased region" description="Low complexity" evidence="1">
    <location>
        <begin position="174"/>
        <end position="194"/>
    </location>
</feature>
<proteinExistence type="predicted"/>
<protein>
    <submittedName>
        <fullName evidence="2">Uncharacterized protein</fullName>
    </submittedName>
</protein>
<dbReference type="GeneID" id="63740170"/>